<feature type="domain" description="FAD-dependent oxidoreductase 2 FAD-binding" evidence="4">
    <location>
        <begin position="2"/>
        <end position="26"/>
    </location>
</feature>
<keyword evidence="2 6" id="KW-0560">Oxidoreductase</keyword>
<feature type="domain" description="Fumarate reductase/succinate dehydrogenase flavoprotein-like C-terminal" evidence="5">
    <location>
        <begin position="82"/>
        <end position="154"/>
    </location>
</feature>
<dbReference type="EMBL" id="LR134182">
    <property type="protein sequence ID" value="VEB41075.1"/>
    <property type="molecule type" value="Genomic_DNA"/>
</dbReference>
<name>A0A3S4JUH6_CHRVL</name>
<evidence type="ECO:0000259" key="5">
    <source>
        <dbReference type="Pfam" id="PF02910"/>
    </source>
</evidence>
<gene>
    <name evidence="6" type="primary">sdhA_2</name>
    <name evidence="6" type="ORF">NCTC9695_01489</name>
</gene>
<dbReference type="SUPFAM" id="SSF46977">
    <property type="entry name" value="Succinate dehydrogenase/fumarate reductase flavoprotein C-terminal domain"/>
    <property type="match status" value="1"/>
</dbReference>
<dbReference type="Pfam" id="PF02910">
    <property type="entry name" value="Succ_DH_flav_C"/>
    <property type="match status" value="1"/>
</dbReference>
<proteinExistence type="predicted"/>
<dbReference type="GO" id="GO:0009061">
    <property type="term" value="P:anaerobic respiration"/>
    <property type="evidence" value="ECO:0007669"/>
    <property type="project" value="TreeGrafter"/>
</dbReference>
<dbReference type="GO" id="GO:0050660">
    <property type="term" value="F:flavin adenine dinucleotide binding"/>
    <property type="evidence" value="ECO:0007669"/>
    <property type="project" value="TreeGrafter"/>
</dbReference>
<dbReference type="Proteomes" id="UP000275777">
    <property type="component" value="Chromosome"/>
</dbReference>
<keyword evidence="1" id="KW-0285">Flavoprotein</keyword>
<evidence type="ECO:0000256" key="2">
    <source>
        <dbReference type="ARBA" id="ARBA00023002"/>
    </source>
</evidence>
<dbReference type="GO" id="GO:0009055">
    <property type="term" value="F:electron transfer activity"/>
    <property type="evidence" value="ECO:0007669"/>
    <property type="project" value="TreeGrafter"/>
</dbReference>
<dbReference type="Gene3D" id="1.20.58.100">
    <property type="entry name" value="Fumarate reductase/succinate dehydrogenase flavoprotein-like, C-terminal domain"/>
    <property type="match status" value="1"/>
</dbReference>
<dbReference type="InterPro" id="IPR037099">
    <property type="entry name" value="Fum_R/Succ_DH_flav-like_C_sf"/>
</dbReference>
<dbReference type="InterPro" id="IPR003953">
    <property type="entry name" value="FAD-dep_OxRdtase_2_FAD-bd"/>
</dbReference>
<dbReference type="SUPFAM" id="SSF51905">
    <property type="entry name" value="FAD/NAD(P)-binding domain"/>
    <property type="match status" value="1"/>
</dbReference>
<feature type="region of interest" description="Disordered" evidence="3">
    <location>
        <begin position="154"/>
        <end position="181"/>
    </location>
</feature>
<evidence type="ECO:0000313" key="6">
    <source>
        <dbReference type="EMBL" id="VEB41075.1"/>
    </source>
</evidence>
<dbReference type="InterPro" id="IPR015939">
    <property type="entry name" value="Fum_Rdtase/Succ_DH_flav-like_C"/>
</dbReference>
<dbReference type="GO" id="GO:0000104">
    <property type="term" value="F:succinate dehydrogenase activity"/>
    <property type="evidence" value="ECO:0007669"/>
    <property type="project" value="TreeGrafter"/>
</dbReference>
<protein>
    <submittedName>
        <fullName evidence="6">Succinate dehydrogenase flavoprotein subunit</fullName>
        <ecNumber evidence="6">1.3.99.1</ecNumber>
    </submittedName>
</protein>
<evidence type="ECO:0000259" key="4">
    <source>
        <dbReference type="Pfam" id="PF00890"/>
    </source>
</evidence>
<organism evidence="6 7">
    <name type="scientific">Chromobacterium violaceum</name>
    <dbReference type="NCBI Taxonomy" id="536"/>
    <lineage>
        <taxon>Bacteria</taxon>
        <taxon>Pseudomonadati</taxon>
        <taxon>Pseudomonadota</taxon>
        <taxon>Betaproteobacteria</taxon>
        <taxon>Neisseriales</taxon>
        <taxon>Chromobacteriaceae</taxon>
        <taxon>Chromobacterium</taxon>
    </lineage>
</organism>
<evidence type="ECO:0000256" key="1">
    <source>
        <dbReference type="ARBA" id="ARBA00022630"/>
    </source>
</evidence>
<dbReference type="AlphaFoldDB" id="A0A3S4JUH6"/>
<reference evidence="6 7" key="1">
    <citation type="submission" date="2018-12" db="EMBL/GenBank/DDBJ databases">
        <authorList>
            <consortium name="Pathogen Informatics"/>
        </authorList>
    </citation>
    <scope>NUCLEOTIDE SEQUENCE [LARGE SCALE GENOMIC DNA]</scope>
    <source>
        <strain evidence="6 7">NCTC9695</strain>
    </source>
</reference>
<dbReference type="Pfam" id="PF00890">
    <property type="entry name" value="FAD_binding_2"/>
    <property type="match status" value="1"/>
</dbReference>
<evidence type="ECO:0000256" key="3">
    <source>
        <dbReference type="SAM" id="MobiDB-lite"/>
    </source>
</evidence>
<dbReference type="Gene3D" id="3.50.50.60">
    <property type="entry name" value="FAD/NAD(P)-binding domain"/>
    <property type="match status" value="1"/>
</dbReference>
<sequence>MHGFYAAGEVACASVHGANRLGTNSLLDLLVFGKSSANSMIEFIKQQPEDLPPLAMADVERSVARVARLDNQTNGVQVHDARAEMQRVMQTHCGVFRFKDMLAEGVEKILEVADMVAKTEIGDKSKVFNTARIEALELENLIEVAKATMVSANAAPRAAAPRARRRAGHPDTRTAATTRTG</sequence>
<dbReference type="GO" id="GO:0005886">
    <property type="term" value="C:plasma membrane"/>
    <property type="evidence" value="ECO:0007669"/>
    <property type="project" value="TreeGrafter"/>
</dbReference>
<dbReference type="InterPro" id="IPR036188">
    <property type="entry name" value="FAD/NAD-bd_sf"/>
</dbReference>
<accession>A0A3S4JUH6</accession>
<dbReference type="PANTHER" id="PTHR11632:SF51">
    <property type="entry name" value="SUCCINATE DEHYDROGENASE [UBIQUINONE] FLAVOPROTEIN SUBUNIT, MITOCHONDRIAL"/>
    <property type="match status" value="1"/>
</dbReference>
<dbReference type="PANTHER" id="PTHR11632">
    <property type="entry name" value="SUCCINATE DEHYDROGENASE 2 FLAVOPROTEIN SUBUNIT"/>
    <property type="match status" value="1"/>
</dbReference>
<evidence type="ECO:0000313" key="7">
    <source>
        <dbReference type="Proteomes" id="UP000275777"/>
    </source>
</evidence>
<dbReference type="EC" id="1.3.99.1" evidence="6"/>
<dbReference type="InterPro" id="IPR030664">
    <property type="entry name" value="SdhA/FrdA/AprA"/>
</dbReference>